<gene>
    <name evidence="4" type="primary">rsrA</name>
    <name evidence="4" type="ORF">GSY69_05440</name>
</gene>
<dbReference type="Gene3D" id="1.10.10.1320">
    <property type="entry name" value="Anti-sigma factor, zinc-finger domain"/>
    <property type="match status" value="1"/>
</dbReference>
<evidence type="ECO:0000313" key="5">
    <source>
        <dbReference type="Proteomes" id="UP000469215"/>
    </source>
</evidence>
<keyword evidence="5" id="KW-1185">Reference proteome</keyword>
<dbReference type="InterPro" id="IPR027383">
    <property type="entry name" value="Znf_put"/>
</dbReference>
<name>A0A6N9H6P3_9MICO</name>
<dbReference type="InterPro" id="IPR041916">
    <property type="entry name" value="Anti_sigma_zinc_sf"/>
</dbReference>
<proteinExistence type="predicted"/>
<dbReference type="EMBL" id="WWEQ01000016">
    <property type="protein sequence ID" value="MYM19426.1"/>
    <property type="molecule type" value="Genomic_DNA"/>
</dbReference>
<evidence type="ECO:0000313" key="4">
    <source>
        <dbReference type="EMBL" id="MYM19426.1"/>
    </source>
</evidence>
<reference evidence="4 5" key="1">
    <citation type="submission" date="2020-01" db="EMBL/GenBank/DDBJ databases">
        <authorList>
            <person name="Deng T."/>
        </authorList>
    </citation>
    <scope>NUCLEOTIDE SEQUENCE [LARGE SCALE GENOMIC DNA]</scope>
    <source>
        <strain evidence="4 5">5221</strain>
    </source>
</reference>
<comment type="caution">
    <text evidence="4">The sequence shown here is derived from an EMBL/GenBank/DDBJ whole genome shotgun (WGS) entry which is preliminary data.</text>
</comment>
<dbReference type="Proteomes" id="UP000469215">
    <property type="component" value="Unassembled WGS sequence"/>
</dbReference>
<dbReference type="RefSeq" id="WP_160952861.1">
    <property type="nucleotide sequence ID" value="NZ_WWEQ01000016.1"/>
</dbReference>
<keyword evidence="1" id="KW-0805">Transcription regulation</keyword>
<keyword evidence="2" id="KW-0804">Transcription</keyword>
<evidence type="ECO:0000256" key="2">
    <source>
        <dbReference type="ARBA" id="ARBA00023163"/>
    </source>
</evidence>
<dbReference type="AlphaFoldDB" id="A0A6N9H6P3"/>
<accession>A0A6N9H6P3</accession>
<protein>
    <submittedName>
        <fullName evidence="4">Mycothiol system anti-sigma-R factor</fullName>
    </submittedName>
</protein>
<evidence type="ECO:0000256" key="1">
    <source>
        <dbReference type="ARBA" id="ARBA00023015"/>
    </source>
</evidence>
<dbReference type="Pfam" id="PF13490">
    <property type="entry name" value="zf-HC2"/>
    <property type="match status" value="1"/>
</dbReference>
<dbReference type="InterPro" id="IPR024020">
    <property type="entry name" value="Anit_sigma_mycothiol_RsrA"/>
</dbReference>
<organism evidence="4 5">
    <name type="scientific">Brevibacterium rongguiense</name>
    <dbReference type="NCBI Taxonomy" id="2695267"/>
    <lineage>
        <taxon>Bacteria</taxon>
        <taxon>Bacillati</taxon>
        <taxon>Actinomycetota</taxon>
        <taxon>Actinomycetes</taxon>
        <taxon>Micrococcales</taxon>
        <taxon>Brevibacteriaceae</taxon>
        <taxon>Brevibacterium</taxon>
    </lineage>
</organism>
<feature type="domain" description="Putative zinc-finger" evidence="3">
    <location>
        <begin position="20"/>
        <end position="50"/>
    </location>
</feature>
<dbReference type="NCBIfam" id="TIGR03988">
    <property type="entry name" value="antisig_RsrA"/>
    <property type="match status" value="1"/>
</dbReference>
<evidence type="ECO:0000259" key="3">
    <source>
        <dbReference type="Pfam" id="PF13490"/>
    </source>
</evidence>
<sequence>MSEERTPETARFSPERLSSLERIYHYLDGELDASELGEIEHHLATCPECQSEYAIEAMLKQLVRRSCQSDEAPDGLRERIRARIVVEQRTIIARWNG</sequence>